<evidence type="ECO:0000256" key="2">
    <source>
        <dbReference type="ARBA" id="ARBA00005005"/>
    </source>
</evidence>
<evidence type="ECO:0000256" key="3">
    <source>
        <dbReference type="ARBA" id="ARBA00022598"/>
    </source>
</evidence>
<sequence length="534" mass="56362">MSGFELLLERAAARRGESPAIHTEAGSVSWHELLRQVERVAGGMASLGISLGDRVAFWLPNGLPYLVLHLACARLGAVTVAINTRFRERELADIVARSGAVALVLAPAAGGVDYLSVLGATDARALGRLRHLILAGLGPAGRSRPSPLPATGVVEYAALADAAPWRLPPVPEDAPVALFTTSGTTARPKFALHAQNRAVAHGADVARAFLYGEPGTVVFHALPFCGVFGYSQLLGCLATSADMVLPSAFDPIQAARMMAEHRVTHTSGTDDMLHRLLQAADDLGLGERPFPRLRAIGYAAFNTTLARFHETAARRGLPLRGAFGMSEAYSFFALRRADEPEGRRHAGGGTPVGLHGRVRIVDPDGGEEVPVGEPGALLIRSDNMMLGYDGDPEATKAAFTDDGWFRTGDLARLDGDGGFTFIGRQGDVLRLSGFLVNPLEIEDRLCAYPGIDGAQVVELATRAGNRPVAFVTLEAGAELDEAAAIAHCRDGLAAFKAPVRVVALEAFPTAMGPNGAKIQRAKLREMAKDLAGAG</sequence>
<dbReference type="GO" id="GO:0004467">
    <property type="term" value="F:long-chain fatty acid-CoA ligase activity"/>
    <property type="evidence" value="ECO:0007669"/>
    <property type="project" value="UniProtKB-EC"/>
</dbReference>
<dbReference type="EC" id="6.2.1.3" evidence="4"/>
<organism evidence="9 10">
    <name type="scientific">Thalassobaculum fulvum</name>
    <dbReference type="NCBI Taxonomy" id="1633335"/>
    <lineage>
        <taxon>Bacteria</taxon>
        <taxon>Pseudomonadati</taxon>
        <taxon>Pseudomonadota</taxon>
        <taxon>Alphaproteobacteria</taxon>
        <taxon>Rhodospirillales</taxon>
        <taxon>Thalassobaculaceae</taxon>
        <taxon>Thalassobaculum</taxon>
    </lineage>
</organism>
<dbReference type="EMBL" id="BMZS01000010">
    <property type="protein sequence ID" value="GHD58233.1"/>
    <property type="molecule type" value="Genomic_DNA"/>
</dbReference>
<dbReference type="Pfam" id="PF00501">
    <property type="entry name" value="AMP-binding"/>
    <property type="match status" value="1"/>
</dbReference>
<gene>
    <name evidence="9" type="ORF">GCM10017083_40890</name>
</gene>
<name>A0A918XW72_9PROT</name>
<dbReference type="InterPro" id="IPR050237">
    <property type="entry name" value="ATP-dep_AMP-bd_enzyme"/>
</dbReference>
<dbReference type="Gene3D" id="3.40.50.12780">
    <property type="entry name" value="N-terminal domain of ligase-like"/>
    <property type="match status" value="1"/>
</dbReference>
<accession>A0A918XW72</accession>
<dbReference type="Pfam" id="PF13193">
    <property type="entry name" value="AMP-binding_C"/>
    <property type="match status" value="1"/>
</dbReference>
<keyword evidence="10" id="KW-1185">Reference proteome</keyword>
<dbReference type="PANTHER" id="PTHR43767">
    <property type="entry name" value="LONG-CHAIN-FATTY-ACID--COA LIGASE"/>
    <property type="match status" value="1"/>
</dbReference>
<evidence type="ECO:0000313" key="10">
    <source>
        <dbReference type="Proteomes" id="UP000630353"/>
    </source>
</evidence>
<feature type="domain" description="AMP-dependent synthetase/ligase" evidence="7">
    <location>
        <begin position="8"/>
        <end position="388"/>
    </location>
</feature>
<evidence type="ECO:0000256" key="4">
    <source>
        <dbReference type="ARBA" id="ARBA00026121"/>
    </source>
</evidence>
<comment type="caution">
    <text evidence="9">The sequence shown here is derived from an EMBL/GenBank/DDBJ whole genome shotgun (WGS) entry which is preliminary data.</text>
</comment>
<proteinExistence type="predicted"/>
<evidence type="ECO:0000256" key="1">
    <source>
        <dbReference type="ARBA" id="ARBA00004170"/>
    </source>
</evidence>
<evidence type="ECO:0000313" key="9">
    <source>
        <dbReference type="EMBL" id="GHD58233.1"/>
    </source>
</evidence>
<evidence type="ECO:0000259" key="7">
    <source>
        <dbReference type="Pfam" id="PF00501"/>
    </source>
</evidence>
<evidence type="ECO:0000256" key="6">
    <source>
        <dbReference type="ARBA" id="ARBA00042773"/>
    </source>
</evidence>
<dbReference type="AlphaFoldDB" id="A0A918XW72"/>
<dbReference type="Gene3D" id="3.30.300.30">
    <property type="match status" value="1"/>
</dbReference>
<dbReference type="GO" id="GO:0016020">
    <property type="term" value="C:membrane"/>
    <property type="evidence" value="ECO:0007669"/>
    <property type="project" value="UniProtKB-SubCell"/>
</dbReference>
<comment type="subcellular location">
    <subcellularLocation>
        <location evidence="1">Membrane</location>
        <topology evidence="1">Peripheral membrane protein</topology>
    </subcellularLocation>
</comment>
<dbReference type="InterPro" id="IPR025110">
    <property type="entry name" value="AMP-bd_C"/>
</dbReference>
<comment type="pathway">
    <text evidence="2">Lipid metabolism; fatty acid beta-oxidation.</text>
</comment>
<reference evidence="9" key="1">
    <citation type="journal article" date="2014" name="Int. J. Syst. Evol. Microbiol.">
        <title>Complete genome sequence of Corynebacterium casei LMG S-19264T (=DSM 44701T), isolated from a smear-ripened cheese.</title>
        <authorList>
            <consortium name="US DOE Joint Genome Institute (JGI-PGF)"/>
            <person name="Walter F."/>
            <person name="Albersmeier A."/>
            <person name="Kalinowski J."/>
            <person name="Ruckert C."/>
        </authorList>
    </citation>
    <scope>NUCLEOTIDE SEQUENCE</scope>
    <source>
        <strain evidence="9">KCTC 42651</strain>
    </source>
</reference>
<dbReference type="Proteomes" id="UP000630353">
    <property type="component" value="Unassembled WGS sequence"/>
</dbReference>
<evidence type="ECO:0000256" key="5">
    <source>
        <dbReference type="ARBA" id="ARBA00039545"/>
    </source>
</evidence>
<dbReference type="PANTHER" id="PTHR43767:SF8">
    <property type="entry name" value="LONG-CHAIN-FATTY-ACID--COA LIGASE"/>
    <property type="match status" value="1"/>
</dbReference>
<dbReference type="InterPro" id="IPR000873">
    <property type="entry name" value="AMP-dep_synth/lig_dom"/>
</dbReference>
<feature type="domain" description="AMP-binding enzyme C-terminal" evidence="8">
    <location>
        <begin position="440"/>
        <end position="508"/>
    </location>
</feature>
<reference evidence="9" key="2">
    <citation type="submission" date="2020-09" db="EMBL/GenBank/DDBJ databases">
        <authorList>
            <person name="Sun Q."/>
            <person name="Kim S."/>
        </authorList>
    </citation>
    <scope>NUCLEOTIDE SEQUENCE</scope>
    <source>
        <strain evidence="9">KCTC 42651</strain>
    </source>
</reference>
<dbReference type="RefSeq" id="WP_189993087.1">
    <property type="nucleotide sequence ID" value="NZ_BMZS01000010.1"/>
</dbReference>
<keyword evidence="3" id="KW-0436">Ligase</keyword>
<dbReference type="InterPro" id="IPR045851">
    <property type="entry name" value="AMP-bd_C_sf"/>
</dbReference>
<evidence type="ECO:0000259" key="8">
    <source>
        <dbReference type="Pfam" id="PF13193"/>
    </source>
</evidence>
<protein>
    <recommendedName>
        <fullName evidence="5">Long-chain-fatty-acid--CoA ligase</fullName>
        <ecNumber evidence="4">6.2.1.3</ecNumber>
    </recommendedName>
    <alternativeName>
        <fullName evidence="6">Long-chain acyl-CoA synthetase</fullName>
    </alternativeName>
</protein>
<dbReference type="InterPro" id="IPR042099">
    <property type="entry name" value="ANL_N_sf"/>
</dbReference>
<dbReference type="SUPFAM" id="SSF56801">
    <property type="entry name" value="Acetyl-CoA synthetase-like"/>
    <property type="match status" value="1"/>
</dbReference>